<keyword evidence="2" id="KW-1133">Transmembrane helix</keyword>
<name>A0A9P3LS42_9FUNG</name>
<keyword evidence="2" id="KW-0812">Transmembrane</keyword>
<evidence type="ECO:0000313" key="5">
    <source>
        <dbReference type="Proteomes" id="UP000827284"/>
    </source>
</evidence>
<gene>
    <name evidence="4" type="ORF">EMPS_00934</name>
</gene>
<feature type="region of interest" description="Disordered" evidence="1">
    <location>
        <begin position="263"/>
        <end position="285"/>
    </location>
</feature>
<reference evidence="4" key="2">
    <citation type="journal article" date="2022" name="Microbiol. Resour. Announc.">
        <title>Whole-Genome Sequence of Entomortierella parvispora E1425, a Mucoromycotan Fungus Associated with Burkholderiaceae-Related Endosymbiotic Bacteria.</title>
        <authorList>
            <person name="Herlambang A."/>
            <person name="Guo Y."/>
            <person name="Takashima Y."/>
            <person name="Narisawa K."/>
            <person name="Ohta H."/>
            <person name="Nishizawa T."/>
        </authorList>
    </citation>
    <scope>NUCLEOTIDE SEQUENCE</scope>
    <source>
        <strain evidence="4">E1425</strain>
    </source>
</reference>
<evidence type="ECO:0008006" key="6">
    <source>
        <dbReference type="Google" id="ProtNLM"/>
    </source>
</evidence>
<evidence type="ECO:0000256" key="2">
    <source>
        <dbReference type="SAM" id="Phobius"/>
    </source>
</evidence>
<proteinExistence type="predicted"/>
<feature type="compositionally biased region" description="Low complexity" evidence="1">
    <location>
        <begin position="190"/>
        <end position="206"/>
    </location>
</feature>
<dbReference type="AlphaFoldDB" id="A0A9P3LS42"/>
<evidence type="ECO:0000256" key="3">
    <source>
        <dbReference type="SAM" id="SignalP"/>
    </source>
</evidence>
<feature type="transmembrane region" description="Helical" evidence="2">
    <location>
        <begin position="220"/>
        <end position="241"/>
    </location>
</feature>
<dbReference type="EMBL" id="BQFW01000002">
    <property type="protein sequence ID" value="GJJ68588.1"/>
    <property type="molecule type" value="Genomic_DNA"/>
</dbReference>
<evidence type="ECO:0000256" key="1">
    <source>
        <dbReference type="SAM" id="MobiDB-lite"/>
    </source>
</evidence>
<feature type="signal peptide" evidence="3">
    <location>
        <begin position="1"/>
        <end position="22"/>
    </location>
</feature>
<protein>
    <recommendedName>
        <fullName evidence="6">Mid2 domain-containing protein</fullName>
    </recommendedName>
</protein>
<sequence length="748" mass="79204">MKLTEFLALVMASVVLFSQTMALSNSCCYSFSSITLPKPGSNAAEYNILFSAAPQYTISGGIDNSISFPKTFVIAVLPKGCSYFGLYGVNCNTPDQSITINFTQVLATEAGPAKFDEVVMSGYTCTLASECPSAVASSLPSAPAQSSGVVPPVVPPGGTTAGPSQTSGSQPTNMPGGGSVTDVGKGNGGAQPTTSSPTTSSNSVSGGNAGDTHPGKSDTIIIVGSTVGAAALVLISSLVIIRRQKKAATAKAAAAAVAAAAASAASSTEGSPSMGPRDPPWNEGPSRVAAAASALWAALMDPKRMSPRIPTMTAPWNRIYLPNSVGAGAGTGAGISLEKHPQAIVDRHTSIQTASDQSSVFGILDAYTTQEKDSNWPSRENSISRNPALAAAVSAVNDLSIAAATGGIRHERIRRTGFGTSILGSVGITGGGVETAPTMVHIPDNGARDDYFEDEDDQTDYMESMNNTHEMQDVSLAPSVNVSSELTIVPEPSTPPAVPASPLLNARARLFQAVSLASSRLRQQVNRHSWYGSPVQTHAEAVAVAQVEPTIHLEATTIEALEELKPMKPAGPRYPRDNLAITRPGRTSFYKRNQDSNTNSGIFVTSIRAEHQDQQLQQNIMDTHELRVQSTDSFDFANPGPPRMPPTQPSTITNAFNVNRVSHYDENSNNISDSQLYRNNLNTFRSSTTRRGPIVMRSEEIRIVRAEPPHSAEIFPIKPPTRYSRDPRTLPTKYEEFPLYANGLYGFM</sequence>
<dbReference type="Proteomes" id="UP000827284">
    <property type="component" value="Unassembled WGS sequence"/>
</dbReference>
<feature type="compositionally biased region" description="Gly residues" evidence="1">
    <location>
        <begin position="175"/>
        <end position="189"/>
    </location>
</feature>
<organism evidence="4 5">
    <name type="scientific">Entomortierella parvispora</name>
    <dbReference type="NCBI Taxonomy" id="205924"/>
    <lineage>
        <taxon>Eukaryota</taxon>
        <taxon>Fungi</taxon>
        <taxon>Fungi incertae sedis</taxon>
        <taxon>Mucoromycota</taxon>
        <taxon>Mortierellomycotina</taxon>
        <taxon>Mortierellomycetes</taxon>
        <taxon>Mortierellales</taxon>
        <taxon>Mortierellaceae</taxon>
        <taxon>Entomortierella</taxon>
    </lineage>
</organism>
<feature type="chain" id="PRO_5040200646" description="Mid2 domain-containing protein" evidence="3">
    <location>
        <begin position="23"/>
        <end position="748"/>
    </location>
</feature>
<keyword evidence="2" id="KW-0472">Membrane</keyword>
<evidence type="ECO:0000313" key="4">
    <source>
        <dbReference type="EMBL" id="GJJ68588.1"/>
    </source>
</evidence>
<comment type="caution">
    <text evidence="4">The sequence shown here is derived from an EMBL/GenBank/DDBJ whole genome shotgun (WGS) entry which is preliminary data.</text>
</comment>
<accession>A0A9P3LS42</accession>
<keyword evidence="5" id="KW-1185">Reference proteome</keyword>
<keyword evidence="3" id="KW-0732">Signal</keyword>
<feature type="region of interest" description="Disordered" evidence="1">
    <location>
        <begin position="145"/>
        <end position="215"/>
    </location>
</feature>
<feature type="compositionally biased region" description="Low complexity" evidence="1">
    <location>
        <begin position="145"/>
        <end position="164"/>
    </location>
</feature>
<reference evidence="4" key="1">
    <citation type="submission" date="2021-11" db="EMBL/GenBank/DDBJ databases">
        <authorList>
            <person name="Herlambang A."/>
            <person name="Guo Y."/>
            <person name="Takashima Y."/>
            <person name="Nishizawa T."/>
        </authorList>
    </citation>
    <scope>NUCLEOTIDE SEQUENCE</scope>
    <source>
        <strain evidence="4">E1425</strain>
    </source>
</reference>